<comment type="caution">
    <text evidence="10">The sequence shown here is derived from an EMBL/GenBank/DDBJ whole genome shotgun (WGS) entry which is preliminary data.</text>
</comment>
<keyword evidence="11" id="KW-1185">Reference proteome</keyword>
<dbReference type="RefSeq" id="WP_174137233.1">
    <property type="nucleotide sequence ID" value="NZ_JABUFE010000004.1"/>
</dbReference>
<evidence type="ECO:0000256" key="8">
    <source>
        <dbReference type="SAM" id="Phobius"/>
    </source>
</evidence>
<organism evidence="10 11">
    <name type="scientific">Parasulfitobacter algicola</name>
    <dbReference type="NCBI Taxonomy" id="2614809"/>
    <lineage>
        <taxon>Bacteria</taxon>
        <taxon>Pseudomonadati</taxon>
        <taxon>Pseudomonadota</taxon>
        <taxon>Alphaproteobacteria</taxon>
        <taxon>Rhodobacterales</taxon>
        <taxon>Roseobacteraceae</taxon>
        <taxon>Parasulfitobacter</taxon>
    </lineage>
</organism>
<feature type="region of interest" description="Disordered" evidence="7">
    <location>
        <begin position="524"/>
        <end position="543"/>
    </location>
</feature>
<dbReference type="InterPro" id="IPR051539">
    <property type="entry name" value="T4SS-coupling_protein"/>
</dbReference>
<name>A0ABX2IS16_9RHOB</name>
<dbReference type="InterPro" id="IPR003688">
    <property type="entry name" value="TraG/VirD4"/>
</dbReference>
<gene>
    <name evidence="10" type="ORF">HRQ87_08340</name>
</gene>
<dbReference type="Gene3D" id="3.40.50.300">
    <property type="entry name" value="P-loop containing nucleotide triphosphate hydrolases"/>
    <property type="match status" value="1"/>
</dbReference>
<evidence type="ECO:0000256" key="3">
    <source>
        <dbReference type="ARBA" id="ARBA00022475"/>
    </source>
</evidence>
<dbReference type="EMBL" id="JABUFE010000004">
    <property type="protein sequence ID" value="NSX54806.1"/>
    <property type="molecule type" value="Genomic_DNA"/>
</dbReference>
<keyword evidence="5 8" id="KW-1133">Transmembrane helix</keyword>
<comment type="subcellular location">
    <subcellularLocation>
        <location evidence="1">Cell membrane</location>
        <topology evidence="1">Multi-pass membrane protein</topology>
    </subcellularLocation>
</comment>
<reference evidence="10 11" key="1">
    <citation type="submission" date="2020-06" db="EMBL/GenBank/DDBJ databases">
        <title>Sulfitobacter algicola sp. nov., isolated from green algae.</title>
        <authorList>
            <person name="Wang C."/>
        </authorList>
    </citation>
    <scope>NUCLEOTIDE SEQUENCE [LARGE SCALE GENOMIC DNA]</scope>
    <source>
        <strain evidence="10 11">1151</strain>
    </source>
</reference>
<evidence type="ECO:0000256" key="1">
    <source>
        <dbReference type="ARBA" id="ARBA00004651"/>
    </source>
</evidence>
<evidence type="ECO:0000256" key="2">
    <source>
        <dbReference type="ARBA" id="ARBA00008806"/>
    </source>
</evidence>
<evidence type="ECO:0000256" key="4">
    <source>
        <dbReference type="ARBA" id="ARBA00022692"/>
    </source>
</evidence>
<feature type="transmembrane region" description="Helical" evidence="8">
    <location>
        <begin position="47"/>
        <end position="68"/>
    </location>
</feature>
<evidence type="ECO:0000256" key="5">
    <source>
        <dbReference type="ARBA" id="ARBA00022989"/>
    </source>
</evidence>
<feature type="region of interest" description="Disordered" evidence="7">
    <location>
        <begin position="601"/>
        <end position="623"/>
    </location>
</feature>
<dbReference type="PANTHER" id="PTHR37937:SF1">
    <property type="entry name" value="CONJUGATIVE TRANSFER: DNA TRANSPORT"/>
    <property type="match status" value="1"/>
</dbReference>
<evidence type="ECO:0000256" key="9">
    <source>
        <dbReference type="SAM" id="SignalP"/>
    </source>
</evidence>
<sequence length="623" mass="67868">MTRSQFVTAVLAASSLVLIASQSADARSVFESWFYDPYTRQSTGGIIFYRVLLMAIPSGIGFALGWILSPQGREARVVTLMLMFGVAVLIGMFHTGNLGWVLAGNVAIAGFLFGLFYWLARGVRSLSRIPTTFGSAKWATRPDLVANKLIGVAGIHLGKFGDSSSQTDISYQGDRHLLTIAPTRSGKGTTQIIPNLLTYQGSMLVIDPKGENALITAKARQKLGQKVHVVDPWGIASDTGLDTARFNPMDWLVEGDLDIAENAMLLADALVIADNHGDQFWIEEAKALIQGIILFVATDPEEDGQRHLGRVRDLLLQNSETLKKLFAHMTHSPHHIVRSTGERCLQKETKLMSNVLATAQAQTHFLDSTKLRDSLSQSDFAFDDLKASPMTVYLVLPADRLHTFSRWLRSLVQQAVTVNARDIATKPAKPVLFLLDELPSLGRLTMIEQAYSLMAGFGLQLWGIVQDCSQLKSLYGEGWETFIGNSGVVQYFGSRDRMTAEYFSALCGDTTVWNFSTAVSATFSSSSGATGGGSSNSTGNTDTRAAAQRKLAYPDELMRLSADNQLLFVENMDPIIAHKRPWFKDPALKKLGANLYGADAAEPKITRSPQSAAEPPAAAAPAE</sequence>
<dbReference type="CDD" id="cd01127">
    <property type="entry name" value="TrwB_TraG_TraD_VirD4"/>
    <property type="match status" value="2"/>
</dbReference>
<dbReference type="InterPro" id="IPR027417">
    <property type="entry name" value="P-loop_NTPase"/>
</dbReference>
<evidence type="ECO:0000256" key="6">
    <source>
        <dbReference type="ARBA" id="ARBA00023136"/>
    </source>
</evidence>
<dbReference type="SUPFAM" id="SSF52540">
    <property type="entry name" value="P-loop containing nucleoside triphosphate hydrolases"/>
    <property type="match status" value="1"/>
</dbReference>
<dbReference type="Pfam" id="PF02534">
    <property type="entry name" value="T4SS-DNA_transf"/>
    <property type="match status" value="1"/>
</dbReference>
<keyword evidence="9" id="KW-0732">Signal</keyword>
<feature type="transmembrane region" description="Helical" evidence="8">
    <location>
        <begin position="75"/>
        <end position="94"/>
    </location>
</feature>
<keyword evidence="6 8" id="KW-0472">Membrane</keyword>
<dbReference type="PANTHER" id="PTHR37937">
    <property type="entry name" value="CONJUGATIVE TRANSFER: DNA TRANSPORT"/>
    <property type="match status" value="1"/>
</dbReference>
<evidence type="ECO:0000313" key="11">
    <source>
        <dbReference type="Proteomes" id="UP000777935"/>
    </source>
</evidence>
<keyword evidence="3" id="KW-1003">Cell membrane</keyword>
<accession>A0ABX2IS16</accession>
<evidence type="ECO:0000313" key="10">
    <source>
        <dbReference type="EMBL" id="NSX54806.1"/>
    </source>
</evidence>
<feature type="compositionally biased region" description="Low complexity" evidence="7">
    <location>
        <begin position="612"/>
        <end position="623"/>
    </location>
</feature>
<protein>
    <submittedName>
        <fullName evidence="10">Type IV secretory system conjugative DNA transfer family protein</fullName>
    </submittedName>
</protein>
<evidence type="ECO:0000256" key="7">
    <source>
        <dbReference type="SAM" id="MobiDB-lite"/>
    </source>
</evidence>
<proteinExistence type="inferred from homology"/>
<dbReference type="Proteomes" id="UP000777935">
    <property type="component" value="Unassembled WGS sequence"/>
</dbReference>
<feature type="chain" id="PRO_5046482946" evidence="9">
    <location>
        <begin position="27"/>
        <end position="623"/>
    </location>
</feature>
<feature type="signal peptide" evidence="9">
    <location>
        <begin position="1"/>
        <end position="26"/>
    </location>
</feature>
<comment type="similarity">
    <text evidence="2">Belongs to the VirD4/TraG family.</text>
</comment>
<keyword evidence="4 8" id="KW-0812">Transmembrane</keyword>
<feature type="transmembrane region" description="Helical" evidence="8">
    <location>
        <begin position="100"/>
        <end position="120"/>
    </location>
</feature>